<dbReference type="STRING" id="7994.ENSAMXP00000043176"/>
<dbReference type="Ensembl" id="ENSAMXT00000037741.1">
    <property type="protein sequence ID" value="ENSAMXP00000043176.1"/>
    <property type="gene ID" value="ENSAMXG00000029895.1"/>
</dbReference>
<evidence type="ECO:0000313" key="5">
    <source>
        <dbReference type="Ensembl" id="ENSAMXP00000043176.1"/>
    </source>
</evidence>
<dbReference type="Gene3D" id="1.10.340.70">
    <property type="match status" value="1"/>
</dbReference>
<evidence type="ECO:0000256" key="2">
    <source>
        <dbReference type="ARBA" id="ARBA00012180"/>
    </source>
</evidence>
<dbReference type="GeneTree" id="ENSGT01000000214408"/>
<dbReference type="SUPFAM" id="SSF56672">
    <property type="entry name" value="DNA/RNA polymerases"/>
    <property type="match status" value="1"/>
</dbReference>
<dbReference type="InterPro" id="IPR012337">
    <property type="entry name" value="RNaseH-like_sf"/>
</dbReference>
<evidence type="ECO:0000259" key="4">
    <source>
        <dbReference type="PROSITE" id="PS50994"/>
    </source>
</evidence>
<proteinExistence type="inferred from homology"/>
<dbReference type="Gene3D" id="3.30.70.270">
    <property type="match status" value="1"/>
</dbReference>
<dbReference type="GO" id="GO:0004523">
    <property type="term" value="F:RNA-DNA hybrid ribonuclease activity"/>
    <property type="evidence" value="ECO:0007669"/>
    <property type="project" value="UniProtKB-EC"/>
</dbReference>
<dbReference type="SUPFAM" id="SSF53098">
    <property type="entry name" value="Ribonuclease H-like"/>
    <property type="match status" value="1"/>
</dbReference>
<dbReference type="Pfam" id="PF00078">
    <property type="entry name" value="RVT_1"/>
    <property type="match status" value="1"/>
</dbReference>
<evidence type="ECO:0000313" key="6">
    <source>
        <dbReference type="Proteomes" id="UP000018467"/>
    </source>
</evidence>
<dbReference type="Bgee" id="ENSAMXG00000029895">
    <property type="expression patterns" value="Expressed in intestine and 2 other cell types or tissues"/>
</dbReference>
<dbReference type="InterPro" id="IPR050951">
    <property type="entry name" value="Retrovirus_Pol_polyprotein"/>
</dbReference>
<protein>
    <recommendedName>
        <fullName evidence="3">Gypsy retrotransposon integrase-like protein 1</fullName>
        <ecNumber evidence="2">3.1.26.4</ecNumber>
    </recommendedName>
</protein>
<dbReference type="GO" id="GO:0003676">
    <property type="term" value="F:nucleic acid binding"/>
    <property type="evidence" value="ECO:0007669"/>
    <property type="project" value="InterPro"/>
</dbReference>
<evidence type="ECO:0000256" key="1">
    <source>
        <dbReference type="ARBA" id="ARBA00010879"/>
    </source>
</evidence>
<feature type="domain" description="Integrase catalytic" evidence="4">
    <location>
        <begin position="152"/>
        <end position="311"/>
    </location>
</feature>
<dbReference type="EC" id="3.1.26.4" evidence="2"/>
<dbReference type="InParanoid" id="A0A3B1JN79"/>
<reference evidence="5" key="3">
    <citation type="submission" date="2025-08" db="UniProtKB">
        <authorList>
            <consortium name="Ensembl"/>
        </authorList>
    </citation>
    <scope>IDENTIFICATION</scope>
</reference>
<dbReference type="InterPro" id="IPR000477">
    <property type="entry name" value="RT_dom"/>
</dbReference>
<reference evidence="5" key="4">
    <citation type="submission" date="2025-09" db="UniProtKB">
        <authorList>
            <consortium name="Ensembl"/>
        </authorList>
    </citation>
    <scope>IDENTIFICATION</scope>
</reference>
<dbReference type="InterPro" id="IPR001584">
    <property type="entry name" value="Integrase_cat-core"/>
</dbReference>
<comment type="similarity">
    <text evidence="1">Belongs to the beta type-B retroviral polymerase family. HERV class-II K(HML-2) pol subfamily.</text>
</comment>
<organism evidence="5 6">
    <name type="scientific">Astyanax mexicanus</name>
    <name type="common">Blind cave fish</name>
    <name type="synonym">Astyanax fasciatus mexicanus</name>
    <dbReference type="NCBI Taxonomy" id="7994"/>
    <lineage>
        <taxon>Eukaryota</taxon>
        <taxon>Metazoa</taxon>
        <taxon>Chordata</taxon>
        <taxon>Craniata</taxon>
        <taxon>Vertebrata</taxon>
        <taxon>Euteleostomi</taxon>
        <taxon>Actinopterygii</taxon>
        <taxon>Neopterygii</taxon>
        <taxon>Teleostei</taxon>
        <taxon>Ostariophysi</taxon>
        <taxon>Characiformes</taxon>
        <taxon>Characoidei</taxon>
        <taxon>Acestrorhamphidae</taxon>
        <taxon>Acestrorhamphinae</taxon>
        <taxon>Astyanax</taxon>
    </lineage>
</organism>
<dbReference type="Proteomes" id="UP000018467">
    <property type="component" value="Unassembled WGS sequence"/>
</dbReference>
<dbReference type="PANTHER" id="PTHR37984:SF15">
    <property type="entry name" value="INTEGRASE CATALYTIC DOMAIN-CONTAINING PROTEIN"/>
    <property type="match status" value="1"/>
</dbReference>
<dbReference type="GO" id="GO:0015074">
    <property type="term" value="P:DNA integration"/>
    <property type="evidence" value="ECO:0007669"/>
    <property type="project" value="InterPro"/>
</dbReference>
<dbReference type="PANTHER" id="PTHR37984">
    <property type="entry name" value="PROTEIN CBG26694"/>
    <property type="match status" value="1"/>
</dbReference>
<name>A0A3B1JN79_ASTMX</name>
<dbReference type="Pfam" id="PF17921">
    <property type="entry name" value="Integrase_H2C2"/>
    <property type="match status" value="1"/>
</dbReference>
<evidence type="ECO:0000256" key="3">
    <source>
        <dbReference type="ARBA" id="ARBA00039658"/>
    </source>
</evidence>
<reference evidence="6" key="1">
    <citation type="submission" date="2013-03" db="EMBL/GenBank/DDBJ databases">
        <authorList>
            <person name="Jeffery W."/>
            <person name="Warren W."/>
            <person name="Wilson R.K."/>
        </authorList>
    </citation>
    <scope>NUCLEOTIDE SEQUENCE</scope>
    <source>
        <strain evidence="6">female</strain>
    </source>
</reference>
<dbReference type="Pfam" id="PF00665">
    <property type="entry name" value="rve"/>
    <property type="match status" value="1"/>
</dbReference>
<accession>A0A3B1JN79</accession>
<dbReference type="InterPro" id="IPR036397">
    <property type="entry name" value="RNaseH_sf"/>
</dbReference>
<keyword evidence="6" id="KW-1185">Reference proteome</keyword>
<dbReference type="Gene3D" id="3.30.420.10">
    <property type="entry name" value="Ribonuclease H-like superfamily/Ribonuclease H"/>
    <property type="match status" value="1"/>
</dbReference>
<dbReference type="InterPro" id="IPR043502">
    <property type="entry name" value="DNA/RNA_pol_sf"/>
</dbReference>
<reference evidence="6" key="2">
    <citation type="journal article" date="2014" name="Nat. Commun.">
        <title>The cavefish genome reveals candidate genes for eye loss.</title>
        <authorList>
            <person name="McGaugh S.E."/>
            <person name="Gross J.B."/>
            <person name="Aken B."/>
            <person name="Blin M."/>
            <person name="Borowsky R."/>
            <person name="Chalopin D."/>
            <person name="Hinaux H."/>
            <person name="Jeffery W.R."/>
            <person name="Keene A."/>
            <person name="Ma L."/>
            <person name="Minx P."/>
            <person name="Murphy D."/>
            <person name="O'Quin K.E."/>
            <person name="Retaux S."/>
            <person name="Rohner N."/>
            <person name="Searle S.M."/>
            <person name="Stahl B.A."/>
            <person name="Tabin C."/>
            <person name="Volff J.N."/>
            <person name="Yoshizawa M."/>
            <person name="Warren W.C."/>
        </authorList>
    </citation>
    <scope>NUCLEOTIDE SEQUENCE [LARGE SCALE GENOMIC DNA]</scope>
    <source>
        <strain evidence="6">female</strain>
    </source>
</reference>
<dbReference type="FunFam" id="1.10.340.70:FF:000001">
    <property type="entry name" value="Retrovirus-related Pol polyprotein from transposon gypsy-like Protein"/>
    <property type="match status" value="1"/>
</dbReference>
<dbReference type="InterPro" id="IPR041588">
    <property type="entry name" value="Integrase_H2C2"/>
</dbReference>
<dbReference type="FunFam" id="3.30.420.10:FF:000032">
    <property type="entry name" value="Retrovirus-related Pol polyprotein from transposon 297-like Protein"/>
    <property type="match status" value="1"/>
</dbReference>
<dbReference type="InterPro" id="IPR043128">
    <property type="entry name" value="Rev_trsase/Diguanyl_cyclase"/>
</dbReference>
<dbReference type="PROSITE" id="PS50994">
    <property type="entry name" value="INTEGRASE"/>
    <property type="match status" value="1"/>
</dbReference>
<sequence>MELVLADLQWTSCLIYLDDIIIFGRTFEEHLGRLQAVLVKLKEANLKVKPSKCHTLCVENGVLWSQQRGVGSVDVCRRVVVPRELVPELLQLLHNSKTGGHLGIAKLKDKIRTRFYWPKWSSDVMDWCKKCELCAVFKTSGAEPRAPLRPIQAGYPFEKLGIDIVGPLPVTSQGNKYIIVIADYFTKWCEAFAMRAQDADTVARTVVEQFILRWGTPRSIHTDQGKNFDSALFRAICELLDIHKTRTTPYHPSSDGLVERLNRTITTMLSMFVDANQGNWDELLPYVMMAYRSSVQTSTKFSPFCAVFGREIVMPADLLFNVEVAKSYSSVGGYVEEKKVTQKETGSFSLKLCSDWSILFTVCNPEFRHSDETETKGLFVSDSSADAHRDRTAFMLKSYAKVRSVCDCKITHL</sequence>
<dbReference type="AlphaFoldDB" id="A0A3B1JN79"/>